<evidence type="ECO:0000256" key="3">
    <source>
        <dbReference type="ARBA" id="ARBA00022448"/>
    </source>
</evidence>
<evidence type="ECO:0000256" key="6">
    <source>
        <dbReference type="ARBA" id="ARBA00022989"/>
    </source>
</evidence>
<evidence type="ECO:0000313" key="9">
    <source>
        <dbReference type="EMBL" id="MDQ0480558.1"/>
    </source>
</evidence>
<comment type="subcellular location">
    <subcellularLocation>
        <location evidence="1">Cell membrane</location>
        <topology evidence="1">Multi-pass membrane protein</topology>
    </subcellularLocation>
</comment>
<dbReference type="RefSeq" id="WP_111940429.1">
    <property type="nucleotide sequence ID" value="NZ_BAAACJ010000010.1"/>
</dbReference>
<evidence type="ECO:0000256" key="7">
    <source>
        <dbReference type="ARBA" id="ARBA00023136"/>
    </source>
</evidence>
<proteinExistence type="inferred from homology"/>
<feature type="transmembrane region" description="Helical" evidence="8">
    <location>
        <begin position="262"/>
        <end position="280"/>
    </location>
</feature>
<dbReference type="PANTHER" id="PTHR21716:SF53">
    <property type="entry name" value="PERMEASE PERM-RELATED"/>
    <property type="match status" value="1"/>
</dbReference>
<evidence type="ECO:0000256" key="4">
    <source>
        <dbReference type="ARBA" id="ARBA00022475"/>
    </source>
</evidence>
<dbReference type="EMBL" id="JAUSWN010000022">
    <property type="protein sequence ID" value="MDQ0480558.1"/>
    <property type="molecule type" value="Genomic_DNA"/>
</dbReference>
<feature type="transmembrane region" description="Helical" evidence="8">
    <location>
        <begin position="235"/>
        <end position="256"/>
    </location>
</feature>
<keyword evidence="5 8" id="KW-0812">Transmembrane</keyword>
<evidence type="ECO:0000313" key="10">
    <source>
        <dbReference type="Proteomes" id="UP001224418"/>
    </source>
</evidence>
<keyword evidence="10" id="KW-1185">Reference proteome</keyword>
<evidence type="ECO:0000256" key="2">
    <source>
        <dbReference type="ARBA" id="ARBA00009773"/>
    </source>
</evidence>
<feature type="transmembrane region" description="Helical" evidence="8">
    <location>
        <begin position="52"/>
        <end position="70"/>
    </location>
</feature>
<feature type="transmembrane region" description="Helical" evidence="8">
    <location>
        <begin position="287"/>
        <end position="309"/>
    </location>
</feature>
<evidence type="ECO:0000256" key="1">
    <source>
        <dbReference type="ARBA" id="ARBA00004651"/>
    </source>
</evidence>
<dbReference type="Pfam" id="PF01594">
    <property type="entry name" value="AI-2E_transport"/>
    <property type="match status" value="1"/>
</dbReference>
<protein>
    <submittedName>
        <fullName evidence="9">PurR-regulated permease PerM</fullName>
    </submittedName>
</protein>
<dbReference type="PANTHER" id="PTHR21716">
    <property type="entry name" value="TRANSMEMBRANE PROTEIN"/>
    <property type="match status" value="1"/>
</dbReference>
<dbReference type="InterPro" id="IPR002549">
    <property type="entry name" value="AI-2E-like"/>
</dbReference>
<feature type="transmembrane region" description="Helical" evidence="8">
    <location>
        <begin position="173"/>
        <end position="195"/>
    </location>
</feature>
<reference evidence="9 10" key="1">
    <citation type="submission" date="2023-07" db="EMBL/GenBank/DDBJ databases">
        <title>Genomic Encyclopedia of Type Strains, Phase IV (KMG-IV): sequencing the most valuable type-strain genomes for metagenomic binning, comparative biology and taxonomic classification.</title>
        <authorList>
            <person name="Goeker M."/>
        </authorList>
    </citation>
    <scope>NUCLEOTIDE SEQUENCE [LARGE SCALE GENOMIC DNA]</scope>
    <source>
        <strain evidence="9 10">DSM 1400</strain>
    </source>
</reference>
<keyword evidence="3" id="KW-0813">Transport</keyword>
<organism evidence="9 10">
    <name type="scientific">Hathewaya limosa</name>
    <name type="common">Clostridium limosum</name>
    <dbReference type="NCBI Taxonomy" id="1536"/>
    <lineage>
        <taxon>Bacteria</taxon>
        <taxon>Bacillati</taxon>
        <taxon>Bacillota</taxon>
        <taxon>Clostridia</taxon>
        <taxon>Eubacteriales</taxon>
        <taxon>Clostridiaceae</taxon>
        <taxon>Hathewaya</taxon>
    </lineage>
</organism>
<sequence length="372" mass="41778">MNLNKFKDRKHMDIILPAAIALFCVVIISYIFMKILDNSGAILSGLGGLYTIVSPFIYAAIIAYILNPIMKFFERKFHMKRAVSILCTYLMIIGVMIILVVYLLPKVVNNLTDFARNVPYFANEAQEWVDKFLNNKHIHEIVKSQFAAFNPQVIISKFSDFSMTALNSFLNGMVSFTSSFIKWIFGFLISIYILFDKERFKEITKNMTFAIFKQKKGKLIIGLCKNLNNMIGTYIGIKAVDSLIIGVLASIGLAIIKSPYSVLIALIVGITNMIPYFGPFIGMMVGFLINIFFSPVKALVVLIFLFLLQQFDAWYLDPKLIGGKVGLSPFLVIFAVTLGGGLYGPIGMVLAVPIMAVLKIYIDKFLKNKKII</sequence>
<accession>A0ABU0JTX9</accession>
<dbReference type="Proteomes" id="UP001224418">
    <property type="component" value="Unassembled WGS sequence"/>
</dbReference>
<evidence type="ECO:0000256" key="5">
    <source>
        <dbReference type="ARBA" id="ARBA00022692"/>
    </source>
</evidence>
<comment type="caution">
    <text evidence="9">The sequence shown here is derived from an EMBL/GenBank/DDBJ whole genome shotgun (WGS) entry which is preliminary data.</text>
</comment>
<comment type="similarity">
    <text evidence="2">Belongs to the autoinducer-2 exporter (AI-2E) (TC 2.A.86) family.</text>
</comment>
<feature type="transmembrane region" description="Helical" evidence="8">
    <location>
        <begin position="12"/>
        <end position="32"/>
    </location>
</feature>
<name>A0ABU0JTX9_HATLI</name>
<evidence type="ECO:0000256" key="8">
    <source>
        <dbReference type="SAM" id="Phobius"/>
    </source>
</evidence>
<feature type="transmembrane region" description="Helical" evidence="8">
    <location>
        <begin position="82"/>
        <end position="104"/>
    </location>
</feature>
<gene>
    <name evidence="9" type="ORF">QOZ93_002306</name>
</gene>
<keyword evidence="7 8" id="KW-0472">Membrane</keyword>
<feature type="transmembrane region" description="Helical" evidence="8">
    <location>
        <begin position="329"/>
        <end position="362"/>
    </location>
</feature>
<keyword evidence="4" id="KW-1003">Cell membrane</keyword>
<keyword evidence="6 8" id="KW-1133">Transmembrane helix</keyword>